<comment type="caution">
    <text evidence="1">The sequence shown here is derived from an EMBL/GenBank/DDBJ whole genome shotgun (WGS) entry which is preliminary data.</text>
</comment>
<evidence type="ECO:0000313" key="2">
    <source>
        <dbReference type="Proteomes" id="UP000528286"/>
    </source>
</evidence>
<gene>
    <name evidence="1" type="ORF">GGR23_000257</name>
</gene>
<organism evidence="1 2">
    <name type="scientific">Gellertiella hungarica</name>
    <dbReference type="NCBI Taxonomy" id="1572859"/>
    <lineage>
        <taxon>Bacteria</taxon>
        <taxon>Pseudomonadati</taxon>
        <taxon>Pseudomonadota</taxon>
        <taxon>Alphaproteobacteria</taxon>
        <taxon>Hyphomicrobiales</taxon>
        <taxon>Rhizobiaceae</taxon>
        <taxon>Gellertiella</taxon>
    </lineage>
</organism>
<proteinExistence type="predicted"/>
<dbReference type="RefSeq" id="WP_183364294.1">
    <property type="nucleotide sequence ID" value="NZ_JACIEZ010000001.1"/>
</dbReference>
<dbReference type="InterPro" id="IPR037914">
    <property type="entry name" value="SpoVT-AbrB_sf"/>
</dbReference>
<dbReference type="EMBL" id="JACIEZ010000001">
    <property type="protein sequence ID" value="MBB4063096.1"/>
    <property type="molecule type" value="Genomic_DNA"/>
</dbReference>
<sequence length="91" mass="10075">MGYHDHSNDRPVTRTVQVFKNGRSRAIRIPKEFEFEAETAVLRLQPDGSILISAAATTGLLDYLKTAEPWTGGDFLSDDSDLSPLDEVNLP</sequence>
<reference evidence="1 2" key="1">
    <citation type="submission" date="2020-08" db="EMBL/GenBank/DDBJ databases">
        <title>Genomic Encyclopedia of Type Strains, Phase IV (KMG-IV): sequencing the most valuable type-strain genomes for metagenomic binning, comparative biology and taxonomic classification.</title>
        <authorList>
            <person name="Goeker M."/>
        </authorList>
    </citation>
    <scope>NUCLEOTIDE SEQUENCE [LARGE SCALE GENOMIC DNA]</scope>
    <source>
        <strain evidence="1 2">DSM 29853</strain>
    </source>
</reference>
<evidence type="ECO:0000313" key="1">
    <source>
        <dbReference type="EMBL" id="MBB4063096.1"/>
    </source>
</evidence>
<accession>A0A7W6J325</accession>
<dbReference type="Gene3D" id="2.10.260.10">
    <property type="match status" value="1"/>
</dbReference>
<dbReference type="SUPFAM" id="SSF89447">
    <property type="entry name" value="AbrB/MazE/MraZ-like"/>
    <property type="match status" value="1"/>
</dbReference>
<protein>
    <submittedName>
        <fullName evidence="1">Antitoxin VapB</fullName>
    </submittedName>
</protein>
<dbReference type="Proteomes" id="UP000528286">
    <property type="component" value="Unassembled WGS sequence"/>
</dbReference>
<dbReference type="AlphaFoldDB" id="A0A7W6J325"/>
<keyword evidence="2" id="KW-1185">Reference proteome</keyword>
<name>A0A7W6J325_9HYPH</name>